<gene>
    <name evidence="3" type="ORF">MNBD_CHLOROFLEXI01-1867</name>
</gene>
<dbReference type="CDD" id="cd06170">
    <property type="entry name" value="LuxR_C_like"/>
    <property type="match status" value="1"/>
</dbReference>
<dbReference type="PROSITE" id="PS50043">
    <property type="entry name" value="HTH_LUXR_2"/>
    <property type="match status" value="1"/>
</dbReference>
<accession>A0A3B0URZ9</accession>
<dbReference type="GO" id="GO:0006355">
    <property type="term" value="P:regulation of DNA-templated transcription"/>
    <property type="evidence" value="ECO:0007669"/>
    <property type="project" value="InterPro"/>
</dbReference>
<feature type="domain" description="HTH luxR-type" evidence="2">
    <location>
        <begin position="87"/>
        <end position="152"/>
    </location>
</feature>
<sequence>MLHFVQHDGYIDTKEKPPRPHPKCRLVLFIANCDALPLQALANAGIQGMVTKEEPMGMLVQVVQITTNGQTVFSPIVTDKLLHPQPDAPSTMTLNESERQLLRLICTEKNNAEIAKVLNVSRKTIEKQLSILYAKLGVKSRTGAAVWFERHHSAEGNPS</sequence>
<dbReference type="PANTHER" id="PTHR43214">
    <property type="entry name" value="TWO-COMPONENT RESPONSE REGULATOR"/>
    <property type="match status" value="1"/>
</dbReference>
<evidence type="ECO:0000313" key="3">
    <source>
        <dbReference type="EMBL" id="VAW31840.1"/>
    </source>
</evidence>
<dbReference type="PANTHER" id="PTHR43214:SF43">
    <property type="entry name" value="TWO-COMPONENT RESPONSE REGULATOR"/>
    <property type="match status" value="1"/>
</dbReference>
<proteinExistence type="predicted"/>
<evidence type="ECO:0000256" key="1">
    <source>
        <dbReference type="ARBA" id="ARBA00023125"/>
    </source>
</evidence>
<reference evidence="3" key="1">
    <citation type="submission" date="2018-06" db="EMBL/GenBank/DDBJ databases">
        <authorList>
            <person name="Zhirakovskaya E."/>
        </authorList>
    </citation>
    <scope>NUCLEOTIDE SEQUENCE</scope>
</reference>
<keyword evidence="1" id="KW-0238">DNA-binding</keyword>
<dbReference type="SMART" id="SM00421">
    <property type="entry name" value="HTH_LUXR"/>
    <property type="match status" value="1"/>
</dbReference>
<dbReference type="InterPro" id="IPR039420">
    <property type="entry name" value="WalR-like"/>
</dbReference>
<dbReference type="AlphaFoldDB" id="A0A3B0URZ9"/>
<dbReference type="InterPro" id="IPR000792">
    <property type="entry name" value="Tscrpt_reg_LuxR_C"/>
</dbReference>
<protein>
    <recommendedName>
        <fullName evidence="2">HTH luxR-type domain-containing protein</fullName>
    </recommendedName>
</protein>
<dbReference type="SUPFAM" id="SSF46894">
    <property type="entry name" value="C-terminal effector domain of the bipartite response regulators"/>
    <property type="match status" value="1"/>
</dbReference>
<dbReference type="InterPro" id="IPR016032">
    <property type="entry name" value="Sig_transdc_resp-reg_C-effctor"/>
</dbReference>
<dbReference type="GO" id="GO:0003677">
    <property type="term" value="F:DNA binding"/>
    <property type="evidence" value="ECO:0007669"/>
    <property type="project" value="UniProtKB-KW"/>
</dbReference>
<organism evidence="3">
    <name type="scientific">hydrothermal vent metagenome</name>
    <dbReference type="NCBI Taxonomy" id="652676"/>
    <lineage>
        <taxon>unclassified sequences</taxon>
        <taxon>metagenomes</taxon>
        <taxon>ecological metagenomes</taxon>
    </lineage>
</organism>
<dbReference type="Pfam" id="PF00196">
    <property type="entry name" value="GerE"/>
    <property type="match status" value="1"/>
</dbReference>
<dbReference type="Gene3D" id="3.40.50.2300">
    <property type="match status" value="1"/>
</dbReference>
<dbReference type="EMBL" id="UOEU01000295">
    <property type="protein sequence ID" value="VAW31840.1"/>
    <property type="molecule type" value="Genomic_DNA"/>
</dbReference>
<evidence type="ECO:0000259" key="2">
    <source>
        <dbReference type="PROSITE" id="PS50043"/>
    </source>
</evidence>
<name>A0A3B0URZ9_9ZZZZ</name>